<protein>
    <submittedName>
        <fullName evidence="2">Uncharacterized protein</fullName>
    </submittedName>
</protein>
<dbReference type="RefSeq" id="WP_176483382.1">
    <property type="nucleotide sequence ID" value="NZ_CBCSBM010000005.1"/>
</dbReference>
<evidence type="ECO:0000313" key="2">
    <source>
        <dbReference type="EMBL" id="MBE0400999.1"/>
    </source>
</evidence>
<name>A0ABR9F4G5_9GAMM</name>
<gene>
    <name evidence="2" type="ORF">EI168_12915</name>
</gene>
<sequence length="52" mass="5904">MKYQDHFPTIWDAPRQKKAASKKPANAAPAKQERSAFKDVFLSIWDSPKSNA</sequence>
<accession>A0ABR9F4G5</accession>
<keyword evidence="3" id="KW-1185">Reference proteome</keyword>
<evidence type="ECO:0000313" key="3">
    <source>
        <dbReference type="Proteomes" id="UP001645039"/>
    </source>
</evidence>
<feature type="region of interest" description="Disordered" evidence="1">
    <location>
        <begin position="1"/>
        <end position="33"/>
    </location>
</feature>
<reference evidence="2 3" key="1">
    <citation type="submission" date="2020-07" db="EMBL/GenBank/DDBJ databases">
        <title>Halophilic bacteria isolated from french cheeses.</title>
        <authorList>
            <person name="Kothe C.I."/>
            <person name="Farah-Kraiem B."/>
            <person name="Renault P."/>
            <person name="Dridi B."/>
        </authorList>
    </citation>
    <scope>NUCLEOTIDE SEQUENCE [LARGE SCALE GENOMIC DNA]</scope>
    <source>
        <strain evidence="2 3">FME1</strain>
    </source>
</reference>
<comment type="caution">
    <text evidence="2">The sequence shown here is derived from an EMBL/GenBank/DDBJ whole genome shotgun (WGS) entry which is preliminary data.</text>
</comment>
<evidence type="ECO:0000256" key="1">
    <source>
        <dbReference type="SAM" id="MobiDB-lite"/>
    </source>
</evidence>
<dbReference type="Proteomes" id="UP001645039">
    <property type="component" value="Unassembled WGS sequence"/>
</dbReference>
<organism evidence="2 3">
    <name type="scientific">Halomonas casei</name>
    <dbReference type="NCBI Taxonomy" id="2742613"/>
    <lineage>
        <taxon>Bacteria</taxon>
        <taxon>Pseudomonadati</taxon>
        <taxon>Pseudomonadota</taxon>
        <taxon>Gammaproteobacteria</taxon>
        <taxon>Oceanospirillales</taxon>
        <taxon>Halomonadaceae</taxon>
        <taxon>Halomonas</taxon>
    </lineage>
</organism>
<proteinExistence type="predicted"/>
<dbReference type="EMBL" id="RRZD01000011">
    <property type="protein sequence ID" value="MBE0400999.1"/>
    <property type="molecule type" value="Genomic_DNA"/>
</dbReference>